<reference evidence="15" key="1">
    <citation type="journal article" date="2016" name="Proc. Natl. Acad. Sci. U.S.A.">
        <title>Lipid metabolic changes in an early divergent fungus govern the establishment of a mutualistic symbiosis with endobacteria.</title>
        <authorList>
            <person name="Lastovetsky O.A."/>
            <person name="Gaspar M.L."/>
            <person name="Mondo S.J."/>
            <person name="LaButti K.M."/>
            <person name="Sandor L."/>
            <person name="Grigoriev I.V."/>
            <person name="Henry S.A."/>
            <person name="Pawlowska T.E."/>
        </authorList>
    </citation>
    <scope>NUCLEOTIDE SEQUENCE [LARGE SCALE GENOMIC DNA]</scope>
    <source>
        <strain evidence="15">ATCC 52814</strain>
    </source>
</reference>
<organism evidence="15">
    <name type="scientific">Rhizopus microsporus var. microsporus</name>
    <dbReference type="NCBI Taxonomy" id="86635"/>
    <lineage>
        <taxon>Eukaryota</taxon>
        <taxon>Fungi</taxon>
        <taxon>Fungi incertae sedis</taxon>
        <taxon>Mucoromycota</taxon>
        <taxon>Mucoromycotina</taxon>
        <taxon>Mucoromycetes</taxon>
        <taxon>Mucorales</taxon>
        <taxon>Mucorineae</taxon>
        <taxon>Rhizopodaceae</taxon>
        <taxon>Rhizopus</taxon>
    </lineage>
</organism>
<comment type="subcellular location">
    <subcellularLocation>
        <location evidence="1">Cytoplasm</location>
        <location evidence="1">Cytoskeleton</location>
    </subcellularLocation>
</comment>
<dbReference type="SMART" id="SM00233">
    <property type="entry name" value="PH"/>
    <property type="match status" value="1"/>
</dbReference>
<evidence type="ECO:0000256" key="6">
    <source>
        <dbReference type="ARBA" id="ARBA00022741"/>
    </source>
</evidence>
<sequence length="1541" mass="174410">MSGSNIKVVVRCRPLNSREKARGAPCLIRMEGNKTIITKPATQGPKPTPEDVKAFTFDQSYWSADKNDPDYADQERVYNDLGKELLDHAFDGYNCCIFAYGQTGAGKSYSMMGYGEDKGIIPRTCCELFERINQKSTNNLQYQVEVSYIEIYNEKVRDLLNPRNKGNLKVREHPVLGPYVQDLSRLAVNSYENIDQLMDEGNKARTVAATNMNETSSRSHAVFTIFVTQRLHDPQTKQTSEKVARISLVDLAGSERANSTGATGVRLKEGANINKSLTTLGKVIAGLAEQASADPKKGSKKKDASFIPFRDSVLTWLLKDSLGGNSKTCMIAAISPADYDETLSTLRYADQAKKIKTKAVVNEDPNAKVMRELKDEVEALRQALMVYAPAEVEKITATAKGKKAPAKSSTPPTAAAHPTGSKSTVVFTDASGHTTQLTKEEMVEQLQTTEKLLGDLNQTWEEKIKNTEKIHQERESALKSLGITIEKNQVGLYTPKETPYLINLNEDPLMSECLMYNIKPGITHVDRFTDEGEASVSHPEGECVIRLSGSNIQDNHCYFENTNDTVTLYPREGCTTMVNGLRISEPKKLKSGYRIILGDYHVFRFNNPSQALKERESIISTDSAAARIEASGPPSPVPSSEEREMAMSPPLASEVMDWNFARREAMLNTYINDPNFNNFTDEDLDKLFDEVAKVRVMRKRQSTGSDSLSRRTSSSSVRRSVYSATASSVFMDDDGYYTTDTSTTISSLTEDELMHMDDKQVMEYERHRRKYEAKLRRLSRRFSSAPPILLSPAEAAIGRKVIAHWKRKRNIAMAQTILRNDIYVQQANQLAKQSGKDVFYQFAVIYHDDIISASHWEAANSSHHRYGIDTDLLRERKPCVGIQVIDYKHQSTYIWSIEKFVTRLRHLQGLNFVTDNKKHLKGDDLFYNSNVPSYVLVGLAKVPLQNLATQVPVESHISVHCRNTGRLMGKLKVLIAPIARSVRNPYRSEGSEDGHFSYDEENPRNLLHIGQQLVFEISIVEMTELDPKLFSRVHAQFRLSNFGSNLEGVFASDSVEHSQKDKPIVFNYHQTLSMAITEEMLNVIHDKEIVFEVYGKPTQAYLDSLMIPTEQQQSADTGIIPPKKLQNVLTRIQICEITAEGDYKPVPIETQENYGNVFSLQQGQQRRVVISLEDATAESELNFERIVEVRMGQVRLVDAKDRIIDTPATAQADINLKLIDSKRNSQTSETDDHKLNAQCSWDSSLHDTLLLNAVTPNTHKVLLTLTWIVRNQNQCEIKFQKEIAVHIKDQSKAASIKKKSASHNPNKRASVILNFFSLKSGHPKNHISCLYVVEHQAELFGIPNICKQDLPSRVLGAYADRRQKMIQREQVEATRYKLYLNEQLDHLCDEVPNPVLANKPDLDRVLKMWMKKDYEPALSPSTPNPTIHRWTAHVHQVLMNERTIAKKGFLQRKNDTQGKEWEKLWCVLVGNYMFMYDDQSETNEVDVIRIRNVHKEDGNTMKSKTFFTIDTLYTSHTLQAQDNATMIEWVNTIDKLSRFYG</sequence>
<keyword evidence="4" id="KW-0963">Cytoplasm</keyword>
<evidence type="ECO:0000256" key="5">
    <source>
        <dbReference type="ARBA" id="ARBA00022701"/>
    </source>
</evidence>
<dbReference type="Gene3D" id="2.30.29.30">
    <property type="entry name" value="Pleckstrin-homology domain (PH domain)/Phosphotyrosine-binding domain (PTB)"/>
    <property type="match status" value="1"/>
</dbReference>
<dbReference type="Gene3D" id="2.60.200.20">
    <property type="match status" value="1"/>
</dbReference>
<dbReference type="SUPFAM" id="SSF49879">
    <property type="entry name" value="SMAD/FHA domain"/>
    <property type="match status" value="1"/>
</dbReference>
<dbReference type="PRINTS" id="PR00380">
    <property type="entry name" value="KINESINHEAVY"/>
</dbReference>
<dbReference type="Gene3D" id="3.40.850.10">
    <property type="entry name" value="Kinesin motor domain"/>
    <property type="match status" value="1"/>
</dbReference>
<keyword evidence="6 11" id="KW-0547">Nucleotide-binding</keyword>
<feature type="binding site" evidence="11">
    <location>
        <begin position="101"/>
        <end position="108"/>
    </location>
    <ligand>
        <name>ATP</name>
        <dbReference type="ChEBI" id="CHEBI:30616"/>
    </ligand>
</feature>
<keyword evidence="5" id="KW-0493">Microtubule</keyword>
<name>A0A1X0RGL1_RHIZD</name>
<dbReference type="PROSITE" id="PS50067">
    <property type="entry name" value="KINESIN_MOTOR_2"/>
    <property type="match status" value="1"/>
</dbReference>
<dbReference type="GO" id="GO:0005546">
    <property type="term" value="F:phosphatidylinositol-4,5-bisphosphate binding"/>
    <property type="evidence" value="ECO:0007669"/>
    <property type="project" value="UniProtKB-ARBA"/>
</dbReference>
<accession>A0A1X0RGL1</accession>
<dbReference type="GO" id="GO:0008017">
    <property type="term" value="F:microtubule binding"/>
    <property type="evidence" value="ECO:0007669"/>
    <property type="project" value="InterPro"/>
</dbReference>
<protein>
    <recommendedName>
        <fullName evidence="2">Kinesin-like protein unc-104</fullName>
    </recommendedName>
</protein>
<dbReference type="InterPro" id="IPR001752">
    <property type="entry name" value="Kinesin_motor_dom"/>
</dbReference>
<evidence type="ECO:0000256" key="7">
    <source>
        <dbReference type="ARBA" id="ARBA00022840"/>
    </source>
</evidence>
<keyword evidence="8" id="KW-0175">Coiled coil</keyword>
<dbReference type="VEuPathDB" id="FungiDB:BCV72DRAFT_332560"/>
<evidence type="ECO:0000256" key="4">
    <source>
        <dbReference type="ARBA" id="ARBA00022490"/>
    </source>
</evidence>
<dbReference type="PANTHER" id="PTHR47117">
    <property type="entry name" value="STAR-RELATED LIPID TRANSFER PROTEIN 9"/>
    <property type="match status" value="1"/>
</dbReference>
<dbReference type="InterPro" id="IPR008984">
    <property type="entry name" value="SMAD_FHA_dom_sf"/>
</dbReference>
<dbReference type="InterPro" id="IPR019821">
    <property type="entry name" value="Kinesin_motor_CS"/>
</dbReference>
<evidence type="ECO:0000259" key="13">
    <source>
        <dbReference type="PROSITE" id="PS50003"/>
    </source>
</evidence>
<dbReference type="GO" id="GO:0008574">
    <property type="term" value="F:plus-end-directed microtubule motor activity"/>
    <property type="evidence" value="ECO:0007669"/>
    <property type="project" value="UniProtKB-ARBA"/>
</dbReference>
<feature type="domain" description="PH" evidence="13">
    <location>
        <begin position="1443"/>
        <end position="1538"/>
    </location>
</feature>
<dbReference type="InterPro" id="IPR001849">
    <property type="entry name" value="PH_domain"/>
</dbReference>
<dbReference type="InterPro" id="IPR032405">
    <property type="entry name" value="Kinesin_assoc"/>
</dbReference>
<dbReference type="Pfam" id="PF00225">
    <property type="entry name" value="Kinesin"/>
    <property type="match status" value="1"/>
</dbReference>
<keyword evidence="3" id="KW-0813">Transport</keyword>
<dbReference type="GO" id="GO:0005524">
    <property type="term" value="F:ATP binding"/>
    <property type="evidence" value="ECO:0007669"/>
    <property type="project" value="UniProtKB-UniRule"/>
</dbReference>
<dbReference type="InterPro" id="IPR000253">
    <property type="entry name" value="FHA_dom"/>
</dbReference>
<dbReference type="FunFam" id="3.40.850.10:FF:000047">
    <property type="entry name" value="Kinesin family protein"/>
    <property type="match status" value="1"/>
</dbReference>
<dbReference type="PANTHER" id="PTHR47117:SF10">
    <property type="entry name" value="KINESIN-LIKE PROTEIN KIF1B"/>
    <property type="match status" value="1"/>
</dbReference>
<comment type="similarity">
    <text evidence="11">Belongs to the TRAFAC class myosin-kinesin ATPase superfamily. Kinesin family.</text>
</comment>
<dbReference type="Pfam" id="PF16183">
    <property type="entry name" value="Kinesin_assoc"/>
    <property type="match status" value="1"/>
</dbReference>
<dbReference type="GO" id="GO:0005874">
    <property type="term" value="C:microtubule"/>
    <property type="evidence" value="ECO:0007669"/>
    <property type="project" value="UniProtKB-KW"/>
</dbReference>
<feature type="compositionally biased region" description="Low complexity" evidence="12">
    <location>
        <begin position="406"/>
        <end position="421"/>
    </location>
</feature>
<feature type="region of interest" description="Disordered" evidence="12">
    <location>
        <begin position="398"/>
        <end position="426"/>
    </location>
</feature>
<dbReference type="SUPFAM" id="SSF52540">
    <property type="entry name" value="P-loop containing nucleoside triphosphate hydrolases"/>
    <property type="match status" value="1"/>
</dbReference>
<dbReference type="CDD" id="cd01365">
    <property type="entry name" value="KISc_KIF1A_KIF1B"/>
    <property type="match status" value="1"/>
</dbReference>
<dbReference type="InterPro" id="IPR036961">
    <property type="entry name" value="Kinesin_motor_dom_sf"/>
</dbReference>
<evidence type="ECO:0000256" key="9">
    <source>
        <dbReference type="ARBA" id="ARBA00023175"/>
    </source>
</evidence>
<dbReference type="Pfam" id="PF00169">
    <property type="entry name" value="PH"/>
    <property type="match status" value="1"/>
</dbReference>
<dbReference type="CDD" id="cd22705">
    <property type="entry name" value="FHA_KIF1"/>
    <property type="match status" value="1"/>
</dbReference>
<evidence type="ECO:0000256" key="2">
    <source>
        <dbReference type="ARBA" id="ARBA00020751"/>
    </source>
</evidence>
<evidence type="ECO:0000259" key="14">
    <source>
        <dbReference type="PROSITE" id="PS50067"/>
    </source>
</evidence>
<feature type="region of interest" description="Disordered" evidence="12">
    <location>
        <begin position="626"/>
        <end position="645"/>
    </location>
</feature>
<keyword evidence="7 11" id="KW-0067">ATP-binding</keyword>
<proteinExistence type="inferred from homology"/>
<dbReference type="PROSITE" id="PS50003">
    <property type="entry name" value="PH_DOMAIN"/>
    <property type="match status" value="1"/>
</dbReference>
<evidence type="ECO:0000256" key="10">
    <source>
        <dbReference type="ARBA" id="ARBA00023212"/>
    </source>
</evidence>
<evidence type="ECO:0000256" key="12">
    <source>
        <dbReference type="SAM" id="MobiDB-lite"/>
    </source>
</evidence>
<dbReference type="PROSITE" id="PS00411">
    <property type="entry name" value="KINESIN_MOTOR_1"/>
    <property type="match status" value="1"/>
</dbReference>
<dbReference type="GO" id="GO:0047496">
    <property type="term" value="P:vesicle transport along microtubule"/>
    <property type="evidence" value="ECO:0007669"/>
    <property type="project" value="UniProtKB-ARBA"/>
</dbReference>
<evidence type="ECO:0000313" key="15">
    <source>
        <dbReference type="EMBL" id="ORE11071.1"/>
    </source>
</evidence>
<dbReference type="InterPro" id="IPR027417">
    <property type="entry name" value="P-loop_NTPase"/>
</dbReference>
<dbReference type="EMBL" id="KV921860">
    <property type="protein sequence ID" value="ORE11071.1"/>
    <property type="molecule type" value="Genomic_DNA"/>
</dbReference>
<dbReference type="InterPro" id="IPR011993">
    <property type="entry name" value="PH-like_dom_sf"/>
</dbReference>
<dbReference type="Pfam" id="PF12473">
    <property type="entry name" value="DUF3694"/>
    <property type="match status" value="1"/>
</dbReference>
<dbReference type="OrthoDB" id="3176171at2759"/>
<keyword evidence="9 11" id="KW-0505">Motor protein</keyword>
<evidence type="ECO:0000256" key="8">
    <source>
        <dbReference type="ARBA" id="ARBA00023054"/>
    </source>
</evidence>
<dbReference type="Proteomes" id="UP000242414">
    <property type="component" value="Unassembled WGS sequence"/>
</dbReference>
<dbReference type="Gene3D" id="6.10.250.2520">
    <property type="match status" value="1"/>
</dbReference>
<evidence type="ECO:0000256" key="1">
    <source>
        <dbReference type="ARBA" id="ARBA00004245"/>
    </source>
</evidence>
<gene>
    <name evidence="15" type="ORF">BCV72DRAFT_332560</name>
</gene>
<feature type="domain" description="Kinesin motor" evidence="14">
    <location>
        <begin position="5"/>
        <end position="355"/>
    </location>
</feature>
<dbReference type="SUPFAM" id="SSF50729">
    <property type="entry name" value="PH domain-like"/>
    <property type="match status" value="1"/>
</dbReference>
<evidence type="ECO:0000256" key="11">
    <source>
        <dbReference type="PROSITE-ProRule" id="PRU00283"/>
    </source>
</evidence>
<dbReference type="Pfam" id="PF00498">
    <property type="entry name" value="FHA"/>
    <property type="match status" value="1"/>
</dbReference>
<dbReference type="SMART" id="SM00129">
    <property type="entry name" value="KISc"/>
    <property type="match status" value="1"/>
</dbReference>
<dbReference type="InterPro" id="IPR022164">
    <property type="entry name" value="Kinesin-like"/>
</dbReference>
<keyword evidence="10" id="KW-0206">Cytoskeleton</keyword>
<evidence type="ECO:0000256" key="3">
    <source>
        <dbReference type="ARBA" id="ARBA00022448"/>
    </source>
</evidence>